<reference evidence="2 3" key="1">
    <citation type="submission" date="2019-03" db="EMBL/GenBank/DDBJ databases">
        <title>Draft genome sequences of novel Actinobacteria.</title>
        <authorList>
            <person name="Sahin N."/>
            <person name="Ay H."/>
            <person name="Saygin H."/>
        </authorList>
    </citation>
    <scope>NUCLEOTIDE SEQUENCE [LARGE SCALE GENOMIC DNA]</scope>
    <source>
        <strain evidence="2 3">DSM 45347</strain>
    </source>
</reference>
<evidence type="ECO:0000313" key="2">
    <source>
        <dbReference type="EMBL" id="TDC03145.1"/>
    </source>
</evidence>
<gene>
    <name evidence="2" type="ORF">E1284_38665</name>
</gene>
<protein>
    <submittedName>
        <fullName evidence="2">Polysaccharide deacetylase family protein</fullName>
    </submittedName>
</protein>
<name>A0A4R4N3D1_9ACTN</name>
<dbReference type="AlphaFoldDB" id="A0A4R4N3D1"/>
<feature type="chain" id="PRO_5038383159" evidence="1">
    <location>
        <begin position="20"/>
        <end position="38"/>
    </location>
</feature>
<accession>A0A4R4N3D1</accession>
<organism evidence="2 3">
    <name type="scientific">Actinomadura bangladeshensis</name>
    <dbReference type="NCBI Taxonomy" id="453573"/>
    <lineage>
        <taxon>Bacteria</taxon>
        <taxon>Bacillati</taxon>
        <taxon>Actinomycetota</taxon>
        <taxon>Actinomycetes</taxon>
        <taxon>Streptosporangiales</taxon>
        <taxon>Thermomonosporaceae</taxon>
        <taxon>Actinomadura</taxon>
    </lineage>
</organism>
<keyword evidence="1" id="KW-0732">Signal</keyword>
<dbReference type="Proteomes" id="UP000295431">
    <property type="component" value="Unassembled WGS sequence"/>
</dbReference>
<comment type="caution">
    <text evidence="2">The sequence shown here is derived from an EMBL/GenBank/DDBJ whole genome shotgun (WGS) entry which is preliminary data.</text>
</comment>
<dbReference type="PROSITE" id="PS51257">
    <property type="entry name" value="PROKAR_LIPOPROTEIN"/>
    <property type="match status" value="1"/>
</dbReference>
<evidence type="ECO:0000256" key="1">
    <source>
        <dbReference type="SAM" id="SignalP"/>
    </source>
</evidence>
<proteinExistence type="predicted"/>
<feature type="non-terminal residue" evidence="2">
    <location>
        <position position="38"/>
    </location>
</feature>
<dbReference type="EMBL" id="SMJW01000404">
    <property type="protein sequence ID" value="TDC03145.1"/>
    <property type="molecule type" value="Genomic_DNA"/>
</dbReference>
<evidence type="ECO:0000313" key="3">
    <source>
        <dbReference type="Proteomes" id="UP000295431"/>
    </source>
</evidence>
<sequence length="38" mass="3332">MRSRIIAGAAAAAVTLAAAGCGEPAPAGPSAAPGSAAP</sequence>
<keyword evidence="3" id="KW-1185">Reference proteome</keyword>
<feature type="signal peptide" evidence="1">
    <location>
        <begin position="1"/>
        <end position="19"/>
    </location>
</feature>